<dbReference type="GO" id="GO:0006146">
    <property type="term" value="P:adenine catabolic process"/>
    <property type="evidence" value="ECO:0007669"/>
    <property type="project" value="UniProtKB-UniRule"/>
</dbReference>
<dbReference type="PANTHER" id="PTHR43114">
    <property type="entry name" value="ADENINE DEAMINASE"/>
    <property type="match status" value="1"/>
</dbReference>
<feature type="binding site" evidence="7">
    <location>
        <position position="19"/>
    </location>
    <ligand>
        <name>Zn(2+)</name>
        <dbReference type="ChEBI" id="CHEBI:29105"/>
        <note>catalytic</note>
    </ligand>
</feature>
<evidence type="ECO:0000256" key="2">
    <source>
        <dbReference type="ARBA" id="ARBA00022723"/>
    </source>
</evidence>
<keyword evidence="1 7" id="KW-0963">Cytoplasm</keyword>
<dbReference type="InterPro" id="IPR006330">
    <property type="entry name" value="Ado/ade_deaminase"/>
</dbReference>
<feature type="binding site" evidence="7">
    <location>
        <position position="209"/>
    </location>
    <ligand>
        <name>Zn(2+)</name>
        <dbReference type="ChEBI" id="CHEBI:29105"/>
        <note>catalytic</note>
    </ligand>
</feature>
<dbReference type="Proteomes" id="UP000310066">
    <property type="component" value="Unassembled WGS sequence"/>
</dbReference>
<dbReference type="GO" id="GO:0043103">
    <property type="term" value="P:hypoxanthine salvage"/>
    <property type="evidence" value="ECO:0007669"/>
    <property type="project" value="UniProtKB-UniRule"/>
</dbReference>
<feature type="domain" description="Adenosine deaminase" evidence="8">
    <location>
        <begin position="14"/>
        <end position="343"/>
    </location>
</feature>
<dbReference type="InterPro" id="IPR001365">
    <property type="entry name" value="A_deaminase_dom"/>
</dbReference>
<dbReference type="PROSITE" id="PS00485">
    <property type="entry name" value="A_DEAMINASE"/>
    <property type="match status" value="1"/>
</dbReference>
<dbReference type="InterPro" id="IPR032466">
    <property type="entry name" value="Metal_Hydrolase"/>
</dbReference>
<keyword evidence="4 7" id="KW-0862">Zinc</keyword>
<accession>A0A4U0UGB5</accession>
<comment type="cofactor">
    <cofactor evidence="7">
        <name>Zn(2+)</name>
        <dbReference type="ChEBI" id="CHEBI:29105"/>
    </cofactor>
    <text evidence="7">Binds 1 zinc ion per subunit.</text>
</comment>
<dbReference type="CDD" id="cd01320">
    <property type="entry name" value="ADA"/>
    <property type="match status" value="1"/>
</dbReference>
<comment type="catalytic activity">
    <reaction evidence="7">
        <text>adenine + H2O + H(+) = hypoxanthine + NH4(+)</text>
        <dbReference type="Rhea" id="RHEA:23688"/>
        <dbReference type="ChEBI" id="CHEBI:15377"/>
        <dbReference type="ChEBI" id="CHEBI:15378"/>
        <dbReference type="ChEBI" id="CHEBI:16708"/>
        <dbReference type="ChEBI" id="CHEBI:17368"/>
        <dbReference type="ChEBI" id="CHEBI:28938"/>
        <dbReference type="EC" id="3.5.4.2"/>
    </reaction>
</comment>
<reference evidence="9 10" key="1">
    <citation type="submission" date="2017-03" db="EMBL/GenBank/DDBJ databases">
        <title>Genomes of endolithic fungi from Antarctica.</title>
        <authorList>
            <person name="Coleine C."/>
            <person name="Masonjones S."/>
            <person name="Stajich J.E."/>
        </authorList>
    </citation>
    <scope>NUCLEOTIDE SEQUENCE [LARGE SCALE GENOMIC DNA]</scope>
    <source>
        <strain evidence="9 10">CCFEE 5311</strain>
    </source>
</reference>
<dbReference type="GO" id="GO:0005829">
    <property type="term" value="C:cytosol"/>
    <property type="evidence" value="ECO:0007669"/>
    <property type="project" value="TreeGrafter"/>
</dbReference>
<dbReference type="EC" id="3.5.4.2" evidence="7"/>
<feature type="binding site" evidence="7">
    <location>
        <position position="290"/>
    </location>
    <ligand>
        <name>Zn(2+)</name>
        <dbReference type="ChEBI" id="CHEBI:29105"/>
        <note>catalytic</note>
    </ligand>
</feature>
<comment type="similarity">
    <text evidence="7">Belongs to the metallo-dependent hydrolases superfamily. Adenosine and AMP deaminases family. Adenine deaminase type 2 subfamily.</text>
</comment>
<keyword evidence="2 7" id="KW-0479">Metal-binding</keyword>
<dbReference type="GO" id="GO:0008270">
    <property type="term" value="F:zinc ion binding"/>
    <property type="evidence" value="ECO:0007669"/>
    <property type="project" value="UniProtKB-UniRule"/>
</dbReference>
<feature type="site" description="Important for catalytic activity" evidence="7">
    <location>
        <position position="233"/>
    </location>
</feature>
<feature type="binding site" evidence="7">
    <location>
        <position position="291"/>
    </location>
    <ligand>
        <name>substrate</name>
    </ligand>
</feature>
<evidence type="ECO:0000256" key="1">
    <source>
        <dbReference type="ARBA" id="ARBA00022490"/>
    </source>
</evidence>
<feature type="binding site" evidence="7">
    <location>
        <position position="21"/>
    </location>
    <ligand>
        <name>Zn(2+)</name>
        <dbReference type="ChEBI" id="CHEBI:29105"/>
        <note>catalytic</note>
    </ligand>
</feature>
<proteinExistence type="inferred from homology"/>
<evidence type="ECO:0000313" key="10">
    <source>
        <dbReference type="Proteomes" id="UP000310066"/>
    </source>
</evidence>
<feature type="active site" description="Proton donor" evidence="7">
    <location>
        <position position="212"/>
    </location>
</feature>
<evidence type="ECO:0000259" key="8">
    <source>
        <dbReference type="Pfam" id="PF00962"/>
    </source>
</evidence>
<comment type="subcellular location">
    <subcellularLocation>
        <location evidence="7">Cytoplasm</location>
    </subcellularLocation>
    <subcellularLocation>
        <location evidence="7">Nucleus</location>
    </subcellularLocation>
</comment>
<dbReference type="OrthoDB" id="272271at2759"/>
<evidence type="ECO:0000256" key="7">
    <source>
        <dbReference type="HAMAP-Rule" id="MF_03145"/>
    </source>
</evidence>
<dbReference type="GO" id="GO:0005634">
    <property type="term" value="C:nucleus"/>
    <property type="evidence" value="ECO:0007669"/>
    <property type="project" value="UniProtKB-SubCell"/>
</dbReference>
<evidence type="ECO:0000256" key="5">
    <source>
        <dbReference type="ARBA" id="ARBA00023080"/>
    </source>
</evidence>
<keyword evidence="5 7" id="KW-0546">Nucleotide metabolism</keyword>
<sequence length="356" mass="39342">MCKSPLHPLLQRLPKCEHHLHLEGALTPQVLFSLAAKNHIELPEDDPAFASPESLVERYREFESLDDFLHYYYIGMSVLLDAGDFETLAWDCFTHAAADGVAHCEVFFDPQAHMERSVSYDIVLAGFQKARERAESELGITSELIACFLRHLPPAHATATLEHDAVQASFAAGHVIGIGLDSSEKPFPPELFQDVYRKAGALGLKMTAHAGEEGPAAYVKTALDTLRVQRIDHGVRVIEDEALLQRIAADKILLSICPISNVFLKGVASVADLPIRQFLDAGVRFSINSDDPAYFGNNYILANYCAVQEAFELSAAEWVAICEGSIDGSWCGQERKEELRARLRSVSEEWVGRCGT</sequence>
<dbReference type="STRING" id="329885.A0A4U0UGB5"/>
<dbReference type="EMBL" id="NAJP01000079">
    <property type="protein sequence ID" value="TKA34514.1"/>
    <property type="molecule type" value="Genomic_DNA"/>
</dbReference>
<dbReference type="NCBIfam" id="TIGR01430">
    <property type="entry name" value="aden_deam"/>
    <property type="match status" value="1"/>
</dbReference>
<dbReference type="InterPro" id="IPR006650">
    <property type="entry name" value="A/AMP_deam_AS"/>
</dbReference>
<organism evidence="9 10">
    <name type="scientific">Friedmanniomyces endolithicus</name>
    <dbReference type="NCBI Taxonomy" id="329885"/>
    <lineage>
        <taxon>Eukaryota</taxon>
        <taxon>Fungi</taxon>
        <taxon>Dikarya</taxon>
        <taxon>Ascomycota</taxon>
        <taxon>Pezizomycotina</taxon>
        <taxon>Dothideomycetes</taxon>
        <taxon>Dothideomycetidae</taxon>
        <taxon>Mycosphaerellales</taxon>
        <taxon>Teratosphaeriaceae</taxon>
        <taxon>Friedmanniomyces</taxon>
    </lineage>
</organism>
<dbReference type="GO" id="GO:0009117">
    <property type="term" value="P:nucleotide metabolic process"/>
    <property type="evidence" value="ECO:0007669"/>
    <property type="project" value="UniProtKB-KW"/>
</dbReference>
<dbReference type="GO" id="GO:0000034">
    <property type="term" value="F:adenine deaminase activity"/>
    <property type="evidence" value="ECO:0007669"/>
    <property type="project" value="UniProtKB-UniRule"/>
</dbReference>
<keyword evidence="6 7" id="KW-0539">Nucleus</keyword>
<dbReference type="InterPro" id="IPR028892">
    <property type="entry name" value="ADE"/>
</dbReference>
<gene>
    <name evidence="7" type="primary">AAH1</name>
    <name evidence="9" type="ORF">B0A54_13568</name>
</gene>
<dbReference type="AlphaFoldDB" id="A0A4U0UGB5"/>
<keyword evidence="3 7" id="KW-0378">Hydrolase</keyword>
<name>A0A4U0UGB5_9PEZI</name>
<evidence type="ECO:0000256" key="4">
    <source>
        <dbReference type="ARBA" id="ARBA00022833"/>
    </source>
</evidence>
<dbReference type="SUPFAM" id="SSF51556">
    <property type="entry name" value="Metallo-dependent hydrolases"/>
    <property type="match status" value="1"/>
</dbReference>
<evidence type="ECO:0000313" key="9">
    <source>
        <dbReference type="EMBL" id="TKA34514.1"/>
    </source>
</evidence>
<dbReference type="GO" id="GO:0009168">
    <property type="term" value="P:purine ribonucleoside monophosphate biosynthetic process"/>
    <property type="evidence" value="ECO:0007669"/>
    <property type="project" value="InterPro"/>
</dbReference>
<dbReference type="Pfam" id="PF00962">
    <property type="entry name" value="A_deaminase"/>
    <property type="match status" value="1"/>
</dbReference>
<dbReference type="PANTHER" id="PTHR43114:SF6">
    <property type="entry name" value="ADENINE DEAMINASE"/>
    <property type="match status" value="1"/>
</dbReference>
<evidence type="ECO:0000256" key="3">
    <source>
        <dbReference type="ARBA" id="ARBA00022801"/>
    </source>
</evidence>
<comment type="function">
    <text evidence="7">Catalyzes the hydrolytic deamination of adenine to hypoxanthine. Plays an important role in the purine salvage pathway and in nitrogen catabolism.</text>
</comment>
<dbReference type="FunFam" id="3.20.20.140:FF:000039">
    <property type="entry name" value="Adenine deaminase"/>
    <property type="match status" value="1"/>
</dbReference>
<protein>
    <recommendedName>
        <fullName evidence="7">Adenine deaminase</fullName>
        <shortName evidence="7">ADE</shortName>
        <ecNumber evidence="7">3.5.4.2</ecNumber>
    </recommendedName>
    <alternativeName>
        <fullName evidence="7">Adenine aminohydrolase</fullName>
        <shortName evidence="7">AAH</shortName>
    </alternativeName>
</protein>
<dbReference type="HAMAP" id="MF_01962">
    <property type="entry name" value="Adenine_deaminase"/>
    <property type="match status" value="1"/>
</dbReference>
<evidence type="ECO:0000256" key="6">
    <source>
        <dbReference type="ARBA" id="ARBA00023242"/>
    </source>
</evidence>
<dbReference type="Gene3D" id="3.20.20.140">
    <property type="entry name" value="Metal-dependent hydrolases"/>
    <property type="match status" value="1"/>
</dbReference>
<comment type="caution">
    <text evidence="9">The sequence shown here is derived from an EMBL/GenBank/DDBJ whole genome shotgun (WGS) entry which is preliminary data.</text>
</comment>